<feature type="domain" description="PAS" evidence="12">
    <location>
        <begin position="15"/>
        <end position="73"/>
    </location>
</feature>
<dbReference type="Pfam" id="PF00072">
    <property type="entry name" value="Response_reg"/>
    <property type="match status" value="1"/>
</dbReference>
<dbReference type="STRING" id="463025.BAU08_07570"/>
<evidence type="ECO:0000256" key="7">
    <source>
        <dbReference type="ARBA" id="ARBA00022840"/>
    </source>
</evidence>
<dbReference type="Gene3D" id="3.30.565.10">
    <property type="entry name" value="Histidine kinase-like ATPase, C-terminal domain"/>
    <property type="match status" value="1"/>
</dbReference>
<dbReference type="InterPro" id="IPR000700">
    <property type="entry name" value="PAS-assoc_C"/>
</dbReference>
<dbReference type="NCBIfam" id="TIGR00229">
    <property type="entry name" value="sensory_box"/>
    <property type="match status" value="3"/>
</dbReference>
<gene>
    <name evidence="14" type="ORF">BAU06_07340</name>
    <name evidence="15" type="ORF">BAU08_07570</name>
</gene>
<name>A0A193FTX2_9BORD</name>
<dbReference type="PANTHER" id="PTHR43065">
    <property type="entry name" value="SENSOR HISTIDINE KINASE"/>
    <property type="match status" value="1"/>
</dbReference>
<dbReference type="InterPro" id="IPR004358">
    <property type="entry name" value="Sig_transdc_His_kin-like_C"/>
</dbReference>
<dbReference type="EMBL" id="CP016170">
    <property type="protein sequence ID" value="ANN66126.1"/>
    <property type="molecule type" value="Genomic_DNA"/>
</dbReference>
<dbReference type="Proteomes" id="UP000091897">
    <property type="component" value="Chromosome"/>
</dbReference>
<keyword evidence="16" id="KW-1185">Reference proteome</keyword>
<accession>A0A193FTX2</accession>
<feature type="domain" description="PAS" evidence="12">
    <location>
        <begin position="144"/>
        <end position="214"/>
    </location>
</feature>
<sequence length="789" mass="87944">MNQARSDSRKRRVSTDRVARALLESATDFAIFTVDLSLRVTSWNVGACKLFGWTEEEALGADSAMIFTPESRERNDHLLEAETARVRGRAEDERWHMRKDGSRMWASGLMQRFVDDRTGEHIGYLKIVRDRTEQHLAESRAKAVDARFRALVEGSPQMTFFTDASGRVVYTSPYWARYTGRDRDAARRDDWTESIHPEDRLPMQEAWRDAMQRGVGCEMEMRFLCAADNSWRWFMARAAPILEEDGRLGGWLIIAFDIDLVVAARNDLRRSQKLLLNEVARGRAERDRTWQLANDLMVVTDFDGYVLDANPAWTARLGWKHEELLGNNVLGLVHPDYMSLAQNQLKRLHRGHATSRFVCECRHRDGSYRTLSWTAVPGDGLVHAVAQDVTAENVATAELELAQEALRQSQKMEAVGQLTGGIAHDFNNLLTGIIGALQLMQKRAERGMLVDITRYTDMAMESAKRAAALTHRLLAFSRRQPLAPKPTQPAQLIRSLIELFERTLGERIALDVDVQDGLWNVLCDAHQLENAILNLVINARDAMPEGGTLTITARNVDLDNIAVANAVILTAGEYVCLCVADTGTGMAPEVAAKAFEPFFSTKPQGEGTGLGLSMVYGFVRQSGGYTELDSKPGEGTSIRLYLPRYTGPLIAEHAADPSAETHSALAPGQQPLVLVVEDDPRVRDLLVEVLRDQQCRVVEAADGLSGLRILKETPGIELVVSDIGLPGMDGRRMVEEARAIHPELKVILMTGYAHSLALTEGLRDPRMELVTKPFGIDEITRRIMAVLAT</sequence>
<dbReference type="SMART" id="SM00388">
    <property type="entry name" value="HisKA"/>
    <property type="match status" value="1"/>
</dbReference>
<dbReference type="PROSITE" id="PS50109">
    <property type="entry name" value="HIS_KIN"/>
    <property type="match status" value="1"/>
</dbReference>
<evidence type="ECO:0000256" key="9">
    <source>
        <dbReference type="PROSITE-ProRule" id="PRU00169"/>
    </source>
</evidence>
<evidence type="ECO:0000256" key="4">
    <source>
        <dbReference type="ARBA" id="ARBA00022679"/>
    </source>
</evidence>
<dbReference type="SMART" id="SM00387">
    <property type="entry name" value="HATPase_c"/>
    <property type="match status" value="1"/>
</dbReference>
<dbReference type="Proteomes" id="UP000092213">
    <property type="component" value="Chromosome"/>
</dbReference>
<evidence type="ECO:0000259" key="12">
    <source>
        <dbReference type="PROSITE" id="PS50112"/>
    </source>
</evidence>
<dbReference type="GO" id="GO:0006355">
    <property type="term" value="P:regulation of DNA-templated transcription"/>
    <property type="evidence" value="ECO:0007669"/>
    <property type="project" value="InterPro"/>
</dbReference>
<dbReference type="InterPro" id="IPR013767">
    <property type="entry name" value="PAS_fold"/>
</dbReference>
<keyword evidence="6" id="KW-0418">Kinase</keyword>
<evidence type="ECO:0000313" key="14">
    <source>
        <dbReference type="EMBL" id="ANN66126.1"/>
    </source>
</evidence>
<feature type="domain" description="PAS" evidence="12">
    <location>
        <begin position="293"/>
        <end position="352"/>
    </location>
</feature>
<keyword evidence="3 9" id="KW-0597">Phosphoprotein</keyword>
<dbReference type="SMART" id="SM00448">
    <property type="entry name" value="REC"/>
    <property type="match status" value="1"/>
</dbReference>
<dbReference type="SUPFAM" id="SSF47384">
    <property type="entry name" value="Homodimeric domain of signal transducing histidine kinase"/>
    <property type="match status" value="1"/>
</dbReference>
<dbReference type="InterPro" id="IPR036097">
    <property type="entry name" value="HisK_dim/P_sf"/>
</dbReference>
<dbReference type="Gene3D" id="1.10.287.130">
    <property type="match status" value="1"/>
</dbReference>
<evidence type="ECO:0000313" key="15">
    <source>
        <dbReference type="EMBL" id="ANN71207.1"/>
    </source>
</evidence>
<evidence type="ECO:0000256" key="5">
    <source>
        <dbReference type="ARBA" id="ARBA00022741"/>
    </source>
</evidence>
<dbReference type="CDD" id="cd00130">
    <property type="entry name" value="PAS"/>
    <property type="match status" value="3"/>
</dbReference>
<evidence type="ECO:0000256" key="1">
    <source>
        <dbReference type="ARBA" id="ARBA00000085"/>
    </source>
</evidence>
<dbReference type="Pfam" id="PF00989">
    <property type="entry name" value="PAS"/>
    <property type="match status" value="1"/>
</dbReference>
<keyword evidence="4" id="KW-0808">Transferase</keyword>
<evidence type="ECO:0000313" key="17">
    <source>
        <dbReference type="Proteomes" id="UP000092213"/>
    </source>
</evidence>
<evidence type="ECO:0000259" key="13">
    <source>
        <dbReference type="PROSITE" id="PS50113"/>
    </source>
</evidence>
<evidence type="ECO:0000259" key="11">
    <source>
        <dbReference type="PROSITE" id="PS50110"/>
    </source>
</evidence>
<protein>
    <recommendedName>
        <fullName evidence="2">histidine kinase</fullName>
        <ecNumber evidence="2">2.7.13.3</ecNumber>
    </recommendedName>
</protein>
<feature type="domain" description="PAC" evidence="13">
    <location>
        <begin position="217"/>
        <end position="270"/>
    </location>
</feature>
<comment type="catalytic activity">
    <reaction evidence="1">
        <text>ATP + protein L-histidine = ADP + protein N-phospho-L-histidine.</text>
        <dbReference type="EC" id="2.7.13.3"/>
    </reaction>
</comment>
<evidence type="ECO:0000256" key="2">
    <source>
        <dbReference type="ARBA" id="ARBA00012438"/>
    </source>
</evidence>
<dbReference type="CDD" id="cd00082">
    <property type="entry name" value="HisKA"/>
    <property type="match status" value="1"/>
</dbReference>
<keyword evidence="7" id="KW-0067">ATP-binding</keyword>
<dbReference type="OrthoDB" id="9146564at2"/>
<dbReference type="SMART" id="SM00091">
    <property type="entry name" value="PAS"/>
    <property type="match status" value="3"/>
</dbReference>
<dbReference type="Pfam" id="PF13426">
    <property type="entry name" value="PAS_9"/>
    <property type="match status" value="1"/>
</dbReference>
<dbReference type="GO" id="GO:0000155">
    <property type="term" value="F:phosphorelay sensor kinase activity"/>
    <property type="evidence" value="ECO:0007669"/>
    <property type="project" value="InterPro"/>
</dbReference>
<dbReference type="Pfam" id="PF02518">
    <property type="entry name" value="HATPase_c"/>
    <property type="match status" value="1"/>
</dbReference>
<feature type="domain" description="Histidine kinase" evidence="10">
    <location>
        <begin position="421"/>
        <end position="646"/>
    </location>
</feature>
<evidence type="ECO:0000256" key="8">
    <source>
        <dbReference type="ARBA" id="ARBA00023012"/>
    </source>
</evidence>
<dbReference type="RefSeq" id="WP_066346372.1">
    <property type="nucleotide sequence ID" value="NZ_CBCSFJ010000019.1"/>
</dbReference>
<feature type="domain" description="Response regulatory" evidence="11">
    <location>
        <begin position="672"/>
        <end position="787"/>
    </location>
</feature>
<dbReference type="Pfam" id="PF00512">
    <property type="entry name" value="HisKA"/>
    <property type="match status" value="1"/>
</dbReference>
<dbReference type="AlphaFoldDB" id="A0A193FTX2"/>
<dbReference type="PROSITE" id="PS50113">
    <property type="entry name" value="PAC"/>
    <property type="match status" value="2"/>
</dbReference>
<keyword evidence="5" id="KW-0547">Nucleotide-binding</keyword>
<dbReference type="InterPro" id="IPR011006">
    <property type="entry name" value="CheY-like_superfamily"/>
</dbReference>
<keyword evidence="8" id="KW-0902">Two-component regulatory system</keyword>
<dbReference type="PROSITE" id="PS50112">
    <property type="entry name" value="PAS"/>
    <property type="match status" value="3"/>
</dbReference>
<dbReference type="SUPFAM" id="SSF55785">
    <property type="entry name" value="PYP-like sensor domain (PAS domain)"/>
    <property type="match status" value="3"/>
</dbReference>
<dbReference type="SUPFAM" id="SSF55874">
    <property type="entry name" value="ATPase domain of HSP90 chaperone/DNA topoisomerase II/histidine kinase"/>
    <property type="match status" value="1"/>
</dbReference>
<dbReference type="Pfam" id="PF08447">
    <property type="entry name" value="PAS_3"/>
    <property type="match status" value="1"/>
</dbReference>
<dbReference type="EC" id="2.7.13.3" evidence="2"/>
<organism evidence="15 17">
    <name type="scientific">Bordetella bronchialis</name>
    <dbReference type="NCBI Taxonomy" id="463025"/>
    <lineage>
        <taxon>Bacteria</taxon>
        <taxon>Pseudomonadati</taxon>
        <taxon>Pseudomonadota</taxon>
        <taxon>Betaproteobacteria</taxon>
        <taxon>Burkholderiales</taxon>
        <taxon>Alcaligenaceae</taxon>
        <taxon>Bordetella</taxon>
    </lineage>
</organism>
<dbReference type="InterPro" id="IPR013655">
    <property type="entry name" value="PAS_fold_3"/>
</dbReference>
<dbReference type="PRINTS" id="PR00344">
    <property type="entry name" value="BCTRLSENSOR"/>
</dbReference>
<feature type="modified residue" description="4-aspartylphosphate" evidence="9">
    <location>
        <position position="722"/>
    </location>
</feature>
<evidence type="ECO:0000256" key="6">
    <source>
        <dbReference type="ARBA" id="ARBA00022777"/>
    </source>
</evidence>
<dbReference type="Gene3D" id="3.30.450.20">
    <property type="entry name" value="PAS domain"/>
    <property type="match status" value="3"/>
</dbReference>
<dbReference type="InterPro" id="IPR005467">
    <property type="entry name" value="His_kinase_dom"/>
</dbReference>
<dbReference type="EMBL" id="CP016171">
    <property type="protein sequence ID" value="ANN71207.1"/>
    <property type="molecule type" value="Genomic_DNA"/>
</dbReference>
<dbReference type="InterPro" id="IPR035965">
    <property type="entry name" value="PAS-like_dom_sf"/>
</dbReference>
<dbReference type="SUPFAM" id="SSF52172">
    <property type="entry name" value="CheY-like"/>
    <property type="match status" value="1"/>
</dbReference>
<dbReference type="KEGG" id="bbro:BAU06_07340"/>
<dbReference type="InterPro" id="IPR003594">
    <property type="entry name" value="HATPase_dom"/>
</dbReference>
<evidence type="ECO:0000259" key="10">
    <source>
        <dbReference type="PROSITE" id="PS50109"/>
    </source>
</evidence>
<dbReference type="InterPro" id="IPR003661">
    <property type="entry name" value="HisK_dim/P_dom"/>
</dbReference>
<dbReference type="GO" id="GO:0005524">
    <property type="term" value="F:ATP binding"/>
    <property type="evidence" value="ECO:0007669"/>
    <property type="project" value="UniProtKB-KW"/>
</dbReference>
<dbReference type="InterPro" id="IPR001789">
    <property type="entry name" value="Sig_transdc_resp-reg_receiver"/>
</dbReference>
<dbReference type="InterPro" id="IPR036890">
    <property type="entry name" value="HATPase_C_sf"/>
</dbReference>
<dbReference type="InterPro" id="IPR001610">
    <property type="entry name" value="PAC"/>
</dbReference>
<dbReference type="SMART" id="SM00086">
    <property type="entry name" value="PAC"/>
    <property type="match status" value="3"/>
</dbReference>
<reference evidence="16 17" key="1">
    <citation type="submission" date="2016-06" db="EMBL/GenBank/DDBJ databases">
        <title>Complete genome sequences of Bordetella bronchialis and Bordetella flabilis.</title>
        <authorList>
            <person name="LiPuma J.J."/>
            <person name="Spilker T."/>
        </authorList>
    </citation>
    <scope>NUCLEOTIDE SEQUENCE [LARGE SCALE GENOMIC DNA]</scope>
    <source>
        <strain evidence="15 17">AU17976</strain>
        <strain evidence="14 16">AU3182</strain>
    </source>
</reference>
<proteinExistence type="predicted"/>
<dbReference type="PANTHER" id="PTHR43065:SF42">
    <property type="entry name" value="TWO-COMPONENT SENSOR PPRA"/>
    <property type="match status" value="1"/>
</dbReference>
<feature type="domain" description="PAC" evidence="13">
    <location>
        <begin position="90"/>
        <end position="143"/>
    </location>
</feature>
<dbReference type="PROSITE" id="PS50110">
    <property type="entry name" value="RESPONSE_REGULATORY"/>
    <property type="match status" value="1"/>
</dbReference>
<dbReference type="InterPro" id="IPR000014">
    <property type="entry name" value="PAS"/>
</dbReference>
<evidence type="ECO:0000313" key="16">
    <source>
        <dbReference type="Proteomes" id="UP000091897"/>
    </source>
</evidence>
<dbReference type="Gene3D" id="3.40.50.2300">
    <property type="match status" value="1"/>
</dbReference>
<evidence type="ECO:0000256" key="3">
    <source>
        <dbReference type="ARBA" id="ARBA00022553"/>
    </source>
</evidence>